<reference evidence="2" key="1">
    <citation type="submission" date="2017-09" db="EMBL/GenBank/DDBJ databases">
        <authorList>
            <person name="Varghese N."/>
            <person name="Submissions S."/>
        </authorList>
    </citation>
    <scope>NUCLEOTIDE SEQUENCE [LARGE SCALE GENOMIC DNA]</scope>
    <source>
        <strain evidence="2">DSM 15103</strain>
    </source>
</reference>
<dbReference type="AlphaFoldDB" id="A0A285NM13"/>
<proteinExistence type="predicted"/>
<evidence type="ECO:0000313" key="1">
    <source>
        <dbReference type="EMBL" id="SNZ08896.1"/>
    </source>
</evidence>
<protein>
    <submittedName>
        <fullName evidence="1">Uncharacterized protein</fullName>
    </submittedName>
</protein>
<dbReference type="Proteomes" id="UP000219036">
    <property type="component" value="Unassembled WGS sequence"/>
</dbReference>
<sequence length="62" mass="7038">MVDAVKELDVKFVEIPYRCKCGKEGKEIIVVANNVGVLDTRCEKCGRRIVETKIVENEKVEN</sequence>
<dbReference type="RefSeq" id="WP_097000581.1">
    <property type="nucleotide sequence ID" value="NZ_OBEI01000006.1"/>
</dbReference>
<organism evidence="1 2">
    <name type="scientific">Persephonella hydrogeniphila</name>
    <dbReference type="NCBI Taxonomy" id="198703"/>
    <lineage>
        <taxon>Bacteria</taxon>
        <taxon>Pseudomonadati</taxon>
        <taxon>Aquificota</taxon>
        <taxon>Aquificia</taxon>
        <taxon>Aquificales</taxon>
        <taxon>Hydrogenothermaceae</taxon>
        <taxon>Persephonella</taxon>
    </lineage>
</organism>
<name>A0A285NM13_9AQUI</name>
<dbReference type="OrthoDB" id="15274at2"/>
<evidence type="ECO:0000313" key="2">
    <source>
        <dbReference type="Proteomes" id="UP000219036"/>
    </source>
</evidence>
<accession>A0A285NM13</accession>
<dbReference type="EMBL" id="OBEI01000006">
    <property type="protein sequence ID" value="SNZ08896.1"/>
    <property type="molecule type" value="Genomic_DNA"/>
</dbReference>
<keyword evidence="2" id="KW-1185">Reference proteome</keyword>
<gene>
    <name evidence="1" type="ORF">SAMN06265182_1411</name>
</gene>